<dbReference type="RefSeq" id="WP_322446036.1">
    <property type="nucleotide sequence ID" value="NZ_JAXOFX010000004.1"/>
</dbReference>
<dbReference type="Proteomes" id="UP001290455">
    <property type="component" value="Unassembled WGS sequence"/>
</dbReference>
<evidence type="ECO:0000313" key="2">
    <source>
        <dbReference type="Proteomes" id="UP001290455"/>
    </source>
</evidence>
<gene>
    <name evidence="1" type="ORF">SM124_08235</name>
</gene>
<comment type="caution">
    <text evidence="1">The sequence shown here is derived from an EMBL/GenBank/DDBJ whole genome shotgun (WGS) entry which is preliminary data.</text>
</comment>
<organism evidence="1 2">
    <name type="scientific">Robertmurraya mangrovi</name>
    <dbReference type="NCBI Taxonomy" id="3098077"/>
    <lineage>
        <taxon>Bacteria</taxon>
        <taxon>Bacillati</taxon>
        <taxon>Bacillota</taxon>
        <taxon>Bacilli</taxon>
        <taxon>Bacillales</taxon>
        <taxon>Bacillaceae</taxon>
        <taxon>Robertmurraya</taxon>
    </lineage>
</organism>
<evidence type="ECO:0008006" key="3">
    <source>
        <dbReference type="Google" id="ProtNLM"/>
    </source>
</evidence>
<name>A0ABU5IX41_9BACI</name>
<keyword evidence="2" id="KW-1185">Reference proteome</keyword>
<proteinExistence type="predicted"/>
<protein>
    <recommendedName>
        <fullName evidence="3">DUF4901 domain-containing protein</fullName>
    </recommendedName>
</protein>
<evidence type="ECO:0000313" key="1">
    <source>
        <dbReference type="EMBL" id="MDZ5471733.1"/>
    </source>
</evidence>
<sequence>MNIHTFNPEEKIREIKRNFYLDTFHITDWSIRQIISPLKETSYVLNIEFYPPNQTYEKGGDFNPDGTVIIEWEINLNLLKTFIIVGGLDKREIPKNEKDPQIIVNDWLDCWLGVKIEDLKLEFKKESENETEFSYRSVLNHILVYPSGNIVIKVNERGNITFYSIYGLLPSLYFLNFDGGIETFLGDIGKISRERLGRIAMPKMDSKGRLTYELYYGIEETFIDAKGEWSHSYDVLQKDGYQVNVEMTLEWHEKDELLKAKINIQPLDKLFSQFNERVSFHSNHPSQPIHPDLEPIDTELEQNIILLIKSYLKDKGTESGEYILQTLVREQGMILAMILPINSDLKETKKKFIFINPKELEIVQIMEKPLGTESKINVLIHLSEEDALKKLEKHITLSPYYVFIKKEQPLKKMFLIDCPVLVHCQTGEIYE</sequence>
<reference evidence="1 2" key="1">
    <citation type="submission" date="2023-11" db="EMBL/GenBank/DDBJ databases">
        <title>Bacillus jintuensis, isolated from a mudflat on the Beibu Gulf coast.</title>
        <authorList>
            <person name="Li M."/>
        </authorList>
    </citation>
    <scope>NUCLEOTIDE SEQUENCE [LARGE SCALE GENOMIC DNA]</scope>
    <source>
        <strain evidence="1 2">31A1R</strain>
    </source>
</reference>
<dbReference type="EMBL" id="JAXOFX010000004">
    <property type="protein sequence ID" value="MDZ5471733.1"/>
    <property type="molecule type" value="Genomic_DNA"/>
</dbReference>
<accession>A0ABU5IX41</accession>